<evidence type="ECO:0000313" key="3">
    <source>
        <dbReference type="Proteomes" id="UP000314294"/>
    </source>
</evidence>
<accession>A0A4Z2EW93</accession>
<proteinExistence type="predicted"/>
<protein>
    <submittedName>
        <fullName evidence="2">Uncharacterized protein</fullName>
    </submittedName>
</protein>
<organism evidence="2 3">
    <name type="scientific">Liparis tanakae</name>
    <name type="common">Tanaka's snailfish</name>
    <dbReference type="NCBI Taxonomy" id="230148"/>
    <lineage>
        <taxon>Eukaryota</taxon>
        <taxon>Metazoa</taxon>
        <taxon>Chordata</taxon>
        <taxon>Craniata</taxon>
        <taxon>Vertebrata</taxon>
        <taxon>Euteleostomi</taxon>
        <taxon>Actinopterygii</taxon>
        <taxon>Neopterygii</taxon>
        <taxon>Teleostei</taxon>
        <taxon>Neoteleostei</taxon>
        <taxon>Acanthomorphata</taxon>
        <taxon>Eupercaria</taxon>
        <taxon>Perciformes</taxon>
        <taxon>Cottioidei</taxon>
        <taxon>Cottales</taxon>
        <taxon>Liparidae</taxon>
        <taxon>Liparis</taxon>
    </lineage>
</organism>
<feature type="region of interest" description="Disordered" evidence="1">
    <location>
        <begin position="37"/>
        <end position="63"/>
    </location>
</feature>
<evidence type="ECO:0000256" key="1">
    <source>
        <dbReference type="SAM" id="MobiDB-lite"/>
    </source>
</evidence>
<dbReference type="Proteomes" id="UP000314294">
    <property type="component" value="Unassembled WGS sequence"/>
</dbReference>
<reference evidence="2 3" key="1">
    <citation type="submission" date="2019-03" db="EMBL/GenBank/DDBJ databases">
        <title>First draft genome of Liparis tanakae, snailfish: a comprehensive survey of snailfish specific genes.</title>
        <authorList>
            <person name="Kim W."/>
            <person name="Song I."/>
            <person name="Jeong J.-H."/>
            <person name="Kim D."/>
            <person name="Kim S."/>
            <person name="Ryu S."/>
            <person name="Song J.Y."/>
            <person name="Lee S.K."/>
        </authorList>
    </citation>
    <scope>NUCLEOTIDE SEQUENCE [LARGE SCALE GENOMIC DNA]</scope>
    <source>
        <tissue evidence="2">Muscle</tissue>
    </source>
</reference>
<comment type="caution">
    <text evidence="2">The sequence shown here is derived from an EMBL/GenBank/DDBJ whole genome shotgun (WGS) entry which is preliminary data.</text>
</comment>
<dbReference type="EMBL" id="SRLO01002369">
    <property type="protein sequence ID" value="TNN33078.1"/>
    <property type="molecule type" value="Genomic_DNA"/>
</dbReference>
<dbReference type="AlphaFoldDB" id="A0A4Z2EW93"/>
<evidence type="ECO:0000313" key="2">
    <source>
        <dbReference type="EMBL" id="TNN33078.1"/>
    </source>
</evidence>
<keyword evidence="3" id="KW-1185">Reference proteome</keyword>
<name>A0A4Z2EW93_9TELE</name>
<gene>
    <name evidence="2" type="ORF">EYF80_056759</name>
</gene>
<sequence>MNAAGVESGEQHLIPLSCGLMACRSKPFVSPPLKWRTGRRTKEASAPQLAVRRGAALQAASGH</sequence>